<dbReference type="EMBL" id="FZOU01000005">
    <property type="protein sequence ID" value="SNT19098.1"/>
    <property type="molecule type" value="Genomic_DNA"/>
</dbReference>
<sequence length="145" mass="15790">MTTLLREDYSDSVLGWIQFATDAAKEAEQASTEAGEKPRGSIGRQAFNAATRARAFDEGLYRTLRAIEEQVGPLERAGGKVGPNPAVRDAFIACLPPLTTRQRVKAFIACIVHGQLHGYLEGAEVKSLLYAAQLALSAHHRKEAR</sequence>
<proteinExistence type="predicted"/>
<dbReference type="RefSeq" id="WP_089409142.1">
    <property type="nucleotide sequence ID" value="NZ_FZOU01000005.1"/>
</dbReference>
<protein>
    <submittedName>
        <fullName evidence="1">Uncharacterized protein</fullName>
    </submittedName>
</protein>
<evidence type="ECO:0000313" key="2">
    <source>
        <dbReference type="EMBL" id="SNT19098.1"/>
    </source>
</evidence>
<reference evidence="1 3" key="1">
    <citation type="submission" date="2017-06" db="EMBL/GenBank/DDBJ databases">
        <authorList>
            <person name="Kim H.J."/>
            <person name="Triplett B.A."/>
        </authorList>
    </citation>
    <scope>NUCLEOTIDE SEQUENCE [LARGE SCALE GENOMIC DNA]</scope>
    <source>
        <strain evidence="1 3">DSM 18704</strain>
    </source>
</reference>
<dbReference type="EMBL" id="FZOU01000005">
    <property type="protein sequence ID" value="SNT19005.1"/>
    <property type="molecule type" value="Genomic_DNA"/>
</dbReference>
<evidence type="ECO:0000313" key="1">
    <source>
        <dbReference type="EMBL" id="SNT19005.1"/>
    </source>
</evidence>
<dbReference type="Proteomes" id="UP000198356">
    <property type="component" value="Unassembled WGS sequence"/>
</dbReference>
<evidence type="ECO:0000313" key="3">
    <source>
        <dbReference type="Proteomes" id="UP000198356"/>
    </source>
</evidence>
<keyword evidence="3" id="KW-1185">Reference proteome</keyword>
<organism evidence="1 3">
    <name type="scientific">Granulicella rosea</name>
    <dbReference type="NCBI Taxonomy" id="474952"/>
    <lineage>
        <taxon>Bacteria</taxon>
        <taxon>Pseudomonadati</taxon>
        <taxon>Acidobacteriota</taxon>
        <taxon>Terriglobia</taxon>
        <taxon>Terriglobales</taxon>
        <taxon>Acidobacteriaceae</taxon>
        <taxon>Granulicella</taxon>
    </lineage>
</organism>
<name>A0A239KLR9_9BACT</name>
<dbReference type="AlphaFoldDB" id="A0A239KLR9"/>
<gene>
    <name evidence="1" type="ORF">SAMN05421770_10547</name>
    <name evidence="2" type="ORF">SAMN05421770_10554</name>
</gene>
<accession>A0A239KLR9</accession>